<evidence type="ECO:0000313" key="6">
    <source>
        <dbReference type="EMBL" id="GAA4367124.1"/>
    </source>
</evidence>
<keyword evidence="7" id="KW-1185">Reference proteome</keyword>
<name>A0ABP8IR33_9BACT</name>
<feature type="domain" description="Beta-xylosidase C-terminal Concanavalin A-like" evidence="5">
    <location>
        <begin position="338"/>
        <end position="506"/>
    </location>
</feature>
<evidence type="ECO:0000313" key="7">
    <source>
        <dbReference type="Proteomes" id="UP001501153"/>
    </source>
</evidence>
<protein>
    <submittedName>
        <fullName evidence="6">Family 43 glycosylhydrolase</fullName>
    </submittedName>
</protein>
<keyword evidence="2 4" id="KW-0378">Hydrolase</keyword>
<dbReference type="Proteomes" id="UP001501153">
    <property type="component" value="Unassembled WGS sequence"/>
</dbReference>
<proteinExistence type="inferred from homology"/>
<comment type="caution">
    <text evidence="6">The sequence shown here is derived from an EMBL/GenBank/DDBJ whole genome shotgun (WGS) entry which is preliminary data.</text>
</comment>
<dbReference type="CDD" id="cd08999">
    <property type="entry name" value="GH43_ABN-like"/>
    <property type="match status" value="1"/>
</dbReference>
<dbReference type="SUPFAM" id="SSF49899">
    <property type="entry name" value="Concanavalin A-like lectins/glucanases"/>
    <property type="match status" value="1"/>
</dbReference>
<evidence type="ECO:0000256" key="3">
    <source>
        <dbReference type="ARBA" id="ARBA00023295"/>
    </source>
</evidence>
<dbReference type="InterPro" id="IPR023296">
    <property type="entry name" value="Glyco_hydro_beta-prop_sf"/>
</dbReference>
<reference evidence="7" key="1">
    <citation type="journal article" date="2019" name="Int. J. Syst. Evol. Microbiol.">
        <title>The Global Catalogue of Microorganisms (GCM) 10K type strain sequencing project: providing services to taxonomists for standard genome sequencing and annotation.</title>
        <authorList>
            <consortium name="The Broad Institute Genomics Platform"/>
            <consortium name="The Broad Institute Genome Sequencing Center for Infectious Disease"/>
            <person name="Wu L."/>
            <person name="Ma J."/>
        </authorList>
    </citation>
    <scope>NUCLEOTIDE SEQUENCE [LARGE SCALE GENOMIC DNA]</scope>
    <source>
        <strain evidence="7">JCM 17923</strain>
    </source>
</reference>
<dbReference type="SUPFAM" id="SSF75005">
    <property type="entry name" value="Arabinanase/levansucrase/invertase"/>
    <property type="match status" value="1"/>
</dbReference>
<dbReference type="Pfam" id="PF17851">
    <property type="entry name" value="GH43_C2"/>
    <property type="match status" value="1"/>
</dbReference>
<dbReference type="PANTHER" id="PTHR42812:SF5">
    <property type="entry name" value="ENDO-ARABINASE"/>
    <property type="match status" value="1"/>
</dbReference>
<keyword evidence="3 4" id="KW-0326">Glycosidase</keyword>
<dbReference type="InterPro" id="IPR006710">
    <property type="entry name" value="Glyco_hydro_43"/>
</dbReference>
<dbReference type="Pfam" id="PF04616">
    <property type="entry name" value="Glyco_hydro_43"/>
    <property type="match status" value="1"/>
</dbReference>
<accession>A0ABP8IR33</accession>
<evidence type="ECO:0000259" key="5">
    <source>
        <dbReference type="Pfam" id="PF17851"/>
    </source>
</evidence>
<dbReference type="InterPro" id="IPR013320">
    <property type="entry name" value="ConA-like_dom_sf"/>
</dbReference>
<dbReference type="InterPro" id="IPR041542">
    <property type="entry name" value="GH43_C2"/>
</dbReference>
<sequence>MESGNYFAPVTEPVVHFDDTLDTLAAPLIKAPRRSYDLVALPGDFPDPTIAKINGSYWASATSAEWGGVFPLFKSDDLVNWEPAGSVFPNGLPAWAGSNAWAPEIFEENGRSYIYYTARRKGGVLSVAVASADRPEGPYRDHGPLVSQRAGSIDGCPVYDEKGRLWLVWKEDGNSCFRPTPIWAQRLNAERTALVGKKVELFRNDAAWEGSLVEGSSFIRHGGYLYMFYAGNACCGKHCTYATGVARAKTLLGPWEKCPLNPILTDNSVWKCAGHGTPIEANGRYFLFHHAYSVMSQEFVGRQGIISEFTWGADGWPAFEGRSVQAPAPNVLALHVEDSFDGAVLGDEWQWPIIAPRPSTELRGGQLLVPTSAARLGTLLARRTTAATYRAATTLDATALQPGTYGGIAAVGDPYNGLALVAGANGLLEAWRVQAGKLQRLAQVEIEPSASLTLRLECWGGQRYRFAYSTDNATWQPLETEGFTVNGTWLPPWDRGVRVAVLAQGAAGAEVAFSHFAIVNQR</sequence>
<gene>
    <name evidence="6" type="ORF">GCM10023185_38710</name>
</gene>
<dbReference type="EMBL" id="BAABGZ010000077">
    <property type="protein sequence ID" value="GAA4367124.1"/>
    <property type="molecule type" value="Genomic_DNA"/>
</dbReference>
<dbReference type="Gene3D" id="2.115.10.20">
    <property type="entry name" value="Glycosyl hydrolase domain, family 43"/>
    <property type="match status" value="1"/>
</dbReference>
<dbReference type="InterPro" id="IPR051795">
    <property type="entry name" value="Glycosyl_Hydrlase_43"/>
</dbReference>
<organism evidence="6 7">
    <name type="scientific">Hymenobacter saemangeumensis</name>
    <dbReference type="NCBI Taxonomy" id="1084522"/>
    <lineage>
        <taxon>Bacteria</taxon>
        <taxon>Pseudomonadati</taxon>
        <taxon>Bacteroidota</taxon>
        <taxon>Cytophagia</taxon>
        <taxon>Cytophagales</taxon>
        <taxon>Hymenobacteraceae</taxon>
        <taxon>Hymenobacter</taxon>
    </lineage>
</organism>
<evidence type="ECO:0000256" key="2">
    <source>
        <dbReference type="ARBA" id="ARBA00022801"/>
    </source>
</evidence>
<comment type="similarity">
    <text evidence="1 4">Belongs to the glycosyl hydrolase 43 family.</text>
</comment>
<evidence type="ECO:0000256" key="4">
    <source>
        <dbReference type="RuleBase" id="RU361187"/>
    </source>
</evidence>
<dbReference type="Gene3D" id="2.60.120.200">
    <property type="match status" value="1"/>
</dbReference>
<dbReference type="PANTHER" id="PTHR42812">
    <property type="entry name" value="BETA-XYLOSIDASE"/>
    <property type="match status" value="1"/>
</dbReference>
<evidence type="ECO:0000256" key="1">
    <source>
        <dbReference type="ARBA" id="ARBA00009865"/>
    </source>
</evidence>